<sequence length="32" mass="3712">MNTMVMIEISNGTFDDWKKGFDDLADKRAQFS</sequence>
<protein>
    <submittedName>
        <fullName evidence="1">Uncharacterized protein</fullName>
    </submittedName>
</protein>
<proteinExistence type="predicted"/>
<accession>A0A382FKK6</accession>
<dbReference type="AlphaFoldDB" id="A0A382FKK6"/>
<name>A0A382FKK6_9ZZZZ</name>
<evidence type="ECO:0000313" key="1">
    <source>
        <dbReference type="EMBL" id="SVB63155.1"/>
    </source>
</evidence>
<gene>
    <name evidence="1" type="ORF">METZ01_LOCUS216009</name>
</gene>
<dbReference type="EMBL" id="UINC01050324">
    <property type="protein sequence ID" value="SVB63155.1"/>
    <property type="molecule type" value="Genomic_DNA"/>
</dbReference>
<feature type="non-terminal residue" evidence="1">
    <location>
        <position position="32"/>
    </location>
</feature>
<organism evidence="1">
    <name type="scientific">marine metagenome</name>
    <dbReference type="NCBI Taxonomy" id="408172"/>
    <lineage>
        <taxon>unclassified sequences</taxon>
        <taxon>metagenomes</taxon>
        <taxon>ecological metagenomes</taxon>
    </lineage>
</organism>
<reference evidence="1" key="1">
    <citation type="submission" date="2018-05" db="EMBL/GenBank/DDBJ databases">
        <authorList>
            <person name="Lanie J.A."/>
            <person name="Ng W.-L."/>
            <person name="Kazmierczak K.M."/>
            <person name="Andrzejewski T.M."/>
            <person name="Davidsen T.M."/>
            <person name="Wayne K.J."/>
            <person name="Tettelin H."/>
            <person name="Glass J.I."/>
            <person name="Rusch D."/>
            <person name="Podicherti R."/>
            <person name="Tsui H.-C.T."/>
            <person name="Winkler M.E."/>
        </authorList>
    </citation>
    <scope>NUCLEOTIDE SEQUENCE</scope>
</reference>